<evidence type="ECO:0000313" key="11">
    <source>
        <dbReference type="Proteomes" id="UP001175271"/>
    </source>
</evidence>
<feature type="signal peptide" evidence="8">
    <location>
        <begin position="1"/>
        <end position="18"/>
    </location>
</feature>
<comment type="caution">
    <text evidence="10">The sequence shown here is derived from an EMBL/GenBank/DDBJ whole genome shotgun (WGS) entry which is preliminary data.</text>
</comment>
<proteinExistence type="inferred from homology"/>
<evidence type="ECO:0000259" key="9">
    <source>
        <dbReference type="Pfam" id="PF01593"/>
    </source>
</evidence>
<dbReference type="Gene3D" id="3.50.50.60">
    <property type="entry name" value="FAD/NAD(P)-binding domain"/>
    <property type="match status" value="1"/>
</dbReference>
<dbReference type="InterPro" id="IPR002937">
    <property type="entry name" value="Amino_oxidase"/>
</dbReference>
<name>A0AA39LTR2_9BILA</name>
<comment type="cofactor">
    <cofactor evidence="1">
        <name>FAD</name>
        <dbReference type="ChEBI" id="CHEBI:57692"/>
    </cofactor>
</comment>
<keyword evidence="7" id="KW-0560">Oxidoreductase</keyword>
<evidence type="ECO:0000256" key="2">
    <source>
        <dbReference type="ARBA" id="ARBA00004496"/>
    </source>
</evidence>
<dbReference type="PANTHER" id="PTHR10742">
    <property type="entry name" value="FLAVIN MONOAMINE OXIDASE"/>
    <property type="match status" value="1"/>
</dbReference>
<dbReference type="Proteomes" id="UP001175271">
    <property type="component" value="Unassembled WGS sequence"/>
</dbReference>
<protein>
    <recommendedName>
        <fullName evidence="9">Amine oxidase domain-containing protein</fullName>
    </recommendedName>
</protein>
<dbReference type="Gene3D" id="3.90.660.10">
    <property type="match status" value="1"/>
</dbReference>
<dbReference type="GO" id="GO:0005737">
    <property type="term" value="C:cytoplasm"/>
    <property type="evidence" value="ECO:0007669"/>
    <property type="project" value="UniProtKB-SubCell"/>
</dbReference>
<dbReference type="InterPro" id="IPR036188">
    <property type="entry name" value="FAD/NAD-bd_sf"/>
</dbReference>
<comment type="similarity">
    <text evidence="3">Belongs to the flavin monoamine oxidase family.</text>
</comment>
<dbReference type="PANTHER" id="PTHR10742:SF405">
    <property type="entry name" value="PEROXISOMAL N(1)-ACETYL-SPERMINE_SPERMIDINE OXIDASE"/>
    <property type="match status" value="1"/>
</dbReference>
<sequence length="485" mass="55086">MRIWPSLCVLFLPLLAEAAPTRSNRTSSIAVVGAGFAGLAAVGRLRELGFEDITVFEGSDHFGGRVYSIPFDKARLQQGAQWVNGHDNDIFRIAKKLGLIIGEQADNDVYVRADIHTGTCTINRSVIDEFYNFTDPLEAKYRKMGQDSVNYATALGDIYAKDYRAFVKKVKRRAAERNMIDALSRFYIGFWEGEMGAFYDYALSNFHFWDEGEDGQAKSYVLNSQGYWPISEYLKSFVPDEMIKYNHFVKKIRYSGAKVEIRVQEGAKSFEYPKQFDHVIVTSSLGHLKRYARSMFEPPLPQKKIEAIDSVGYGNLLKVFLVYDKPWWSFNGSSIAALWVKGCSPTHPLMEYIHTITKLEWDKDVLVAWVSARGTIMIDGVTDELLGEMITEHLRFVMEDRSIPLPKEMIRQHWVSNKLFLGAYSYISSESARLQGGGYWAMAEPVTSKIFFAGEATHPTIYQTTVGAYESGRREAERIANLNRA</sequence>
<dbReference type="EMBL" id="JAUCMV010000003">
    <property type="protein sequence ID" value="KAK0409010.1"/>
    <property type="molecule type" value="Genomic_DNA"/>
</dbReference>
<keyword evidence="4" id="KW-0963">Cytoplasm</keyword>
<feature type="chain" id="PRO_5041315795" description="Amine oxidase domain-containing protein" evidence="8">
    <location>
        <begin position="19"/>
        <end position="485"/>
    </location>
</feature>
<evidence type="ECO:0000256" key="3">
    <source>
        <dbReference type="ARBA" id="ARBA00005995"/>
    </source>
</evidence>
<dbReference type="SUPFAM" id="SSF51905">
    <property type="entry name" value="FAD/NAD(P)-binding domain"/>
    <property type="match status" value="1"/>
</dbReference>
<dbReference type="AlphaFoldDB" id="A0AA39LTR2"/>
<keyword evidence="11" id="KW-1185">Reference proteome</keyword>
<evidence type="ECO:0000256" key="5">
    <source>
        <dbReference type="ARBA" id="ARBA00022630"/>
    </source>
</evidence>
<keyword evidence="8" id="KW-0732">Signal</keyword>
<evidence type="ECO:0000256" key="7">
    <source>
        <dbReference type="ARBA" id="ARBA00023002"/>
    </source>
</evidence>
<evidence type="ECO:0000256" key="6">
    <source>
        <dbReference type="ARBA" id="ARBA00022827"/>
    </source>
</evidence>
<evidence type="ECO:0000313" key="10">
    <source>
        <dbReference type="EMBL" id="KAK0409010.1"/>
    </source>
</evidence>
<evidence type="ECO:0000256" key="8">
    <source>
        <dbReference type="SAM" id="SignalP"/>
    </source>
</evidence>
<feature type="domain" description="Amine oxidase" evidence="9">
    <location>
        <begin position="36"/>
        <end position="479"/>
    </location>
</feature>
<accession>A0AA39LTR2</accession>
<organism evidence="10 11">
    <name type="scientific">Steinernema hermaphroditum</name>
    <dbReference type="NCBI Taxonomy" id="289476"/>
    <lineage>
        <taxon>Eukaryota</taxon>
        <taxon>Metazoa</taxon>
        <taxon>Ecdysozoa</taxon>
        <taxon>Nematoda</taxon>
        <taxon>Chromadorea</taxon>
        <taxon>Rhabditida</taxon>
        <taxon>Tylenchina</taxon>
        <taxon>Panagrolaimomorpha</taxon>
        <taxon>Strongyloidoidea</taxon>
        <taxon>Steinernematidae</taxon>
        <taxon>Steinernema</taxon>
    </lineage>
</organism>
<comment type="subcellular location">
    <subcellularLocation>
        <location evidence="2">Cytoplasm</location>
    </subcellularLocation>
</comment>
<dbReference type="Pfam" id="PF01593">
    <property type="entry name" value="Amino_oxidase"/>
    <property type="match status" value="1"/>
</dbReference>
<keyword evidence="5" id="KW-0285">Flavoprotein</keyword>
<keyword evidence="6" id="KW-0274">FAD</keyword>
<dbReference type="SUPFAM" id="SSF54373">
    <property type="entry name" value="FAD-linked reductases, C-terminal domain"/>
    <property type="match status" value="1"/>
</dbReference>
<evidence type="ECO:0000256" key="1">
    <source>
        <dbReference type="ARBA" id="ARBA00001974"/>
    </source>
</evidence>
<reference evidence="10" key="1">
    <citation type="submission" date="2023-06" db="EMBL/GenBank/DDBJ databases">
        <title>Genomic analysis of the entomopathogenic nematode Steinernema hermaphroditum.</title>
        <authorList>
            <person name="Schwarz E.M."/>
            <person name="Heppert J.K."/>
            <person name="Baniya A."/>
            <person name="Schwartz H.T."/>
            <person name="Tan C.-H."/>
            <person name="Antoshechkin I."/>
            <person name="Sternberg P.W."/>
            <person name="Goodrich-Blair H."/>
            <person name="Dillman A.R."/>
        </authorList>
    </citation>
    <scope>NUCLEOTIDE SEQUENCE</scope>
    <source>
        <strain evidence="10">PS9179</strain>
        <tissue evidence="10">Whole animal</tissue>
    </source>
</reference>
<gene>
    <name evidence="10" type="ORF">QR680_004291</name>
</gene>
<dbReference type="InterPro" id="IPR050281">
    <property type="entry name" value="Flavin_monoamine_oxidase"/>
</dbReference>
<dbReference type="GO" id="GO:0046592">
    <property type="term" value="F:polyamine oxidase activity"/>
    <property type="evidence" value="ECO:0007669"/>
    <property type="project" value="TreeGrafter"/>
</dbReference>
<evidence type="ECO:0000256" key="4">
    <source>
        <dbReference type="ARBA" id="ARBA00022490"/>
    </source>
</evidence>